<keyword evidence="7" id="KW-0804">Transcription</keyword>
<evidence type="ECO:0000256" key="1">
    <source>
        <dbReference type="ARBA" id="ARBA00004328"/>
    </source>
</evidence>
<evidence type="ECO:0000256" key="6">
    <source>
        <dbReference type="ARBA" id="ARBA00022844"/>
    </source>
</evidence>
<protein>
    <recommendedName>
        <fullName evidence="8">Poly(A) polymerase catalytic subunit domain-containing protein</fullName>
    </recommendedName>
</protein>
<organism evidence="9">
    <name type="scientific">viral metagenome</name>
    <dbReference type="NCBI Taxonomy" id="1070528"/>
    <lineage>
        <taxon>unclassified sequences</taxon>
        <taxon>metagenomes</taxon>
        <taxon>organismal metagenomes</taxon>
    </lineage>
</organism>
<feature type="domain" description="Poly(A) polymerase catalytic subunit" evidence="8">
    <location>
        <begin position="64"/>
        <end position="192"/>
    </location>
</feature>
<keyword evidence="6" id="KW-0946">Virion</keyword>
<sequence>MKYNNYRKSKSKSKSHKMKSELCNDTMNFQECEKAILRNAIDKTEELVGFELANNAEVKKIISILEQFLRKKKLVCYGGTAINNILPKEDQFYNTDIEIPDYDFYSNNALEDAKQLADIYYENGYIEIEAKAGVHLGTYKVFVNFLPIADITQMHKSIFKTLQKDSIKIKGIHYAPPNFLRMNMYLELSRPRGDVSRWEKVYERLSLLNKHYPLLVNNEKCGRIDFERIKSDKDDYDERLYLDVRDILIDIGAVFFGGYAVSLYSKYDANPDKQPHQLADFDVLMDNIDKAAEDIKTQLKYKSEYSKEYKHIKIIKHDGVHEIIPDSIEIIVNNKSVANIYSTLACHNYNTITIHKQKIKIATIYTIMNLYFAFIYTNEKRHNKDKLLCMAKYLFDIEKTHKLENDGILNKFNVDCVGEQLTLADIRAEKAEKYNELTRDTLEYEKWFLKYMPGRNKITHSKNYTRKNSKTIKTKSASASIEPVKKDWGFLF</sequence>
<dbReference type="GO" id="GO:0016740">
    <property type="term" value="F:transferase activity"/>
    <property type="evidence" value="ECO:0007669"/>
    <property type="project" value="UniProtKB-KW"/>
</dbReference>
<accession>A0A6C0LPY1</accession>
<evidence type="ECO:0000256" key="7">
    <source>
        <dbReference type="ARBA" id="ARBA00023163"/>
    </source>
</evidence>
<proteinExistence type="predicted"/>
<dbReference type="GO" id="GO:0005524">
    <property type="term" value="F:ATP binding"/>
    <property type="evidence" value="ECO:0007669"/>
    <property type="project" value="UniProtKB-KW"/>
</dbReference>
<reference evidence="9" key="1">
    <citation type="journal article" date="2020" name="Nature">
        <title>Giant virus diversity and host interactions through global metagenomics.</title>
        <authorList>
            <person name="Schulz F."/>
            <person name="Roux S."/>
            <person name="Paez-Espino D."/>
            <person name="Jungbluth S."/>
            <person name="Walsh D.A."/>
            <person name="Denef V.J."/>
            <person name="McMahon K.D."/>
            <person name="Konstantinidis K.T."/>
            <person name="Eloe-Fadrosh E.A."/>
            <person name="Kyrpides N.C."/>
            <person name="Woyke T."/>
        </authorList>
    </citation>
    <scope>NUCLEOTIDE SEQUENCE</scope>
    <source>
        <strain evidence="9">GVMAG-M-3300027969-2</strain>
    </source>
</reference>
<comment type="subcellular location">
    <subcellularLocation>
        <location evidence="1">Virion</location>
    </subcellularLocation>
</comment>
<dbReference type="AlphaFoldDB" id="A0A6C0LPY1"/>
<evidence type="ECO:0000256" key="4">
    <source>
        <dbReference type="ARBA" id="ARBA00022741"/>
    </source>
</evidence>
<keyword evidence="3" id="KW-0808">Transferase</keyword>
<dbReference type="GO" id="GO:0044423">
    <property type="term" value="C:virion component"/>
    <property type="evidence" value="ECO:0007669"/>
    <property type="project" value="UniProtKB-KW"/>
</dbReference>
<keyword evidence="2" id="KW-0507">mRNA processing</keyword>
<dbReference type="EMBL" id="MN740540">
    <property type="protein sequence ID" value="QHU32420.1"/>
    <property type="molecule type" value="Genomic_DNA"/>
</dbReference>
<keyword evidence="5" id="KW-0067">ATP-binding</keyword>
<dbReference type="GO" id="GO:0006397">
    <property type="term" value="P:mRNA processing"/>
    <property type="evidence" value="ECO:0007669"/>
    <property type="project" value="UniProtKB-KW"/>
</dbReference>
<dbReference type="InterPro" id="IPR045355">
    <property type="entry name" value="PolyA_pol_cat_su"/>
</dbReference>
<evidence type="ECO:0000256" key="5">
    <source>
        <dbReference type="ARBA" id="ARBA00022840"/>
    </source>
</evidence>
<evidence type="ECO:0000313" key="9">
    <source>
        <dbReference type="EMBL" id="QHU32420.1"/>
    </source>
</evidence>
<evidence type="ECO:0000259" key="8">
    <source>
        <dbReference type="Pfam" id="PF19244"/>
    </source>
</evidence>
<evidence type="ECO:0000256" key="3">
    <source>
        <dbReference type="ARBA" id="ARBA00022679"/>
    </source>
</evidence>
<dbReference type="Pfam" id="PF19244">
    <property type="entry name" value="Poly_A_pol_cat"/>
    <property type="match status" value="1"/>
</dbReference>
<evidence type="ECO:0000256" key="2">
    <source>
        <dbReference type="ARBA" id="ARBA00022664"/>
    </source>
</evidence>
<name>A0A6C0LPY1_9ZZZZ</name>
<keyword evidence="4" id="KW-0547">Nucleotide-binding</keyword>